<gene>
    <name evidence="1" type="ORF">LOD99_16245</name>
</gene>
<accession>A0AAV7K753</accession>
<evidence type="ECO:0000313" key="1">
    <source>
        <dbReference type="EMBL" id="KAI6656943.1"/>
    </source>
</evidence>
<keyword evidence="2" id="KW-1185">Reference proteome</keyword>
<comment type="caution">
    <text evidence="1">The sequence shown here is derived from an EMBL/GenBank/DDBJ whole genome shotgun (WGS) entry which is preliminary data.</text>
</comment>
<proteinExistence type="predicted"/>
<evidence type="ECO:0000313" key="2">
    <source>
        <dbReference type="Proteomes" id="UP001165289"/>
    </source>
</evidence>
<protein>
    <submittedName>
        <fullName evidence="1">Uncharacterized protein</fullName>
    </submittedName>
</protein>
<reference evidence="1 2" key="1">
    <citation type="journal article" date="2023" name="BMC Biol.">
        <title>The compact genome of the sponge Oopsacas minuta (Hexactinellida) is lacking key metazoan core genes.</title>
        <authorList>
            <person name="Santini S."/>
            <person name="Schenkelaars Q."/>
            <person name="Jourda C."/>
            <person name="Duchesne M."/>
            <person name="Belahbib H."/>
            <person name="Rocher C."/>
            <person name="Selva M."/>
            <person name="Riesgo A."/>
            <person name="Vervoort M."/>
            <person name="Leys S.P."/>
            <person name="Kodjabachian L."/>
            <person name="Le Bivic A."/>
            <person name="Borchiellini C."/>
            <person name="Claverie J.M."/>
            <person name="Renard E."/>
        </authorList>
    </citation>
    <scope>NUCLEOTIDE SEQUENCE [LARGE SCALE GENOMIC DNA]</scope>
    <source>
        <strain evidence="1">SPO-2</strain>
    </source>
</reference>
<dbReference type="EMBL" id="JAKMXF010000133">
    <property type="protein sequence ID" value="KAI6656943.1"/>
    <property type="molecule type" value="Genomic_DNA"/>
</dbReference>
<name>A0AAV7K753_9METZ</name>
<organism evidence="1 2">
    <name type="scientific">Oopsacas minuta</name>
    <dbReference type="NCBI Taxonomy" id="111878"/>
    <lineage>
        <taxon>Eukaryota</taxon>
        <taxon>Metazoa</taxon>
        <taxon>Porifera</taxon>
        <taxon>Hexactinellida</taxon>
        <taxon>Hexasterophora</taxon>
        <taxon>Lyssacinosida</taxon>
        <taxon>Leucopsacidae</taxon>
        <taxon>Oopsacas</taxon>
    </lineage>
</organism>
<sequence length="219" mass="25721">MAEIFKFKINLDKDIKQEVEDIKSRLNTYFSQLIKSIQHRQTQLISELDEIVSHYGLERFRIREKIHELEKMRKYHQDNYTSSSVKGLHDAVLDRCNTELSELQQKHSDILTIDVEWTKGYAKYANEIGKVKVNSEYPVYSPVCSQGIRTPSPTSLVSKSNTQGRSYYKYTEKIFPMNSDTYPRSSRTVSKETVTKQSVKRKLHYDCINILPKRKETEK</sequence>
<dbReference type="AlphaFoldDB" id="A0AAV7K753"/>
<dbReference type="Proteomes" id="UP001165289">
    <property type="component" value="Unassembled WGS sequence"/>
</dbReference>